<keyword evidence="2 5" id="KW-0812">Transmembrane</keyword>
<feature type="transmembrane region" description="Helical" evidence="5">
    <location>
        <begin position="182"/>
        <end position="202"/>
    </location>
</feature>
<dbReference type="SUPFAM" id="SSF63712">
    <property type="entry name" value="Nicotinic receptor ligand binding domain-like"/>
    <property type="match status" value="2"/>
</dbReference>
<dbReference type="InterPro" id="IPR038050">
    <property type="entry name" value="Neuro_actylchol_rec"/>
</dbReference>
<keyword evidence="8" id="KW-1185">Reference proteome</keyword>
<dbReference type="CDD" id="cd18989">
    <property type="entry name" value="LGIC_ECD_cation"/>
    <property type="match status" value="1"/>
</dbReference>
<evidence type="ECO:0000259" key="6">
    <source>
        <dbReference type="Pfam" id="PF02931"/>
    </source>
</evidence>
<protein>
    <recommendedName>
        <fullName evidence="6">Neurotransmitter-gated ion-channel ligand-binding domain-containing protein</fullName>
    </recommendedName>
</protein>
<dbReference type="GO" id="GO:0016020">
    <property type="term" value="C:membrane"/>
    <property type="evidence" value="ECO:0007669"/>
    <property type="project" value="UniProtKB-SubCell"/>
</dbReference>
<dbReference type="Gene3D" id="1.20.58.390">
    <property type="entry name" value="Neurotransmitter-gated ion-channel transmembrane domain"/>
    <property type="match status" value="1"/>
</dbReference>
<comment type="caution">
    <text evidence="7">The sequence shown here is derived from an EMBL/GenBank/DDBJ whole genome shotgun (WGS) entry which is preliminary data.</text>
</comment>
<evidence type="ECO:0000313" key="7">
    <source>
        <dbReference type="EMBL" id="KAH3750824.1"/>
    </source>
</evidence>
<dbReference type="Proteomes" id="UP000828390">
    <property type="component" value="Unassembled WGS sequence"/>
</dbReference>
<evidence type="ECO:0000256" key="4">
    <source>
        <dbReference type="ARBA" id="ARBA00023136"/>
    </source>
</evidence>
<proteinExistence type="predicted"/>
<dbReference type="PANTHER" id="PTHR18945">
    <property type="entry name" value="NEUROTRANSMITTER GATED ION CHANNEL"/>
    <property type="match status" value="1"/>
</dbReference>
<dbReference type="InterPro" id="IPR036719">
    <property type="entry name" value="Neuro-gated_channel_TM_sf"/>
</dbReference>
<dbReference type="CDD" id="cd19051">
    <property type="entry name" value="LGIC_TM_cation"/>
    <property type="match status" value="1"/>
</dbReference>
<dbReference type="GO" id="GO:0005230">
    <property type="term" value="F:extracellular ligand-gated monoatomic ion channel activity"/>
    <property type="evidence" value="ECO:0007669"/>
    <property type="project" value="InterPro"/>
</dbReference>
<keyword evidence="3 5" id="KW-1133">Transmembrane helix</keyword>
<evidence type="ECO:0000256" key="1">
    <source>
        <dbReference type="ARBA" id="ARBA00004141"/>
    </source>
</evidence>
<evidence type="ECO:0000256" key="2">
    <source>
        <dbReference type="ARBA" id="ARBA00022692"/>
    </source>
</evidence>
<dbReference type="InterPro" id="IPR036734">
    <property type="entry name" value="Neur_chan_lig-bd_sf"/>
</dbReference>
<dbReference type="SUPFAM" id="SSF90112">
    <property type="entry name" value="Neurotransmitter-gated ion-channel transmembrane pore"/>
    <property type="match status" value="1"/>
</dbReference>
<dbReference type="Gene3D" id="2.70.170.10">
    <property type="entry name" value="Neurotransmitter-gated ion-channel ligand-binding domain"/>
    <property type="match status" value="2"/>
</dbReference>
<sequence length="372" mass="42635">MKNVPNEKENQIFGASGRIIVTWMDERLAWDQATYDGIDSVFLRSSQIWKPELALDSLVEDQNTLTDDSSNVRCESTGKVVWQQWRNFKLYCMVRNDYFPGEKQDCSLDVIVMNYNISEVSLGFLDIAIDIVYMREVADFEVTETNKGSSTVAVKVDNETSFEYPQIKFVITIQRVYKDGGAFLIPLVITMFLIPLTFLIPFDSGERLSYILSIYLSLTFMMTVLLDELPPEYLAITGLTSADSKTEITGIENSGNVKRSVVTAEHNMVTLTTNKDDSITHKQIVEKAILLVERFLFEDLTSDDDSSNVRYDYTGKVEWQQRRHFKLYCKIRKDYCPLEEQTCRFDVVGSSYNISEVSLGFLATAIDTKYIR</sequence>
<evidence type="ECO:0000313" key="8">
    <source>
        <dbReference type="Proteomes" id="UP000828390"/>
    </source>
</evidence>
<dbReference type="InterPro" id="IPR006202">
    <property type="entry name" value="Neur_chan_lig-bd"/>
</dbReference>
<keyword evidence="4 5" id="KW-0472">Membrane</keyword>
<name>A0A9D4DK88_DREPO</name>
<dbReference type="Pfam" id="PF02931">
    <property type="entry name" value="Neur_chan_LBD"/>
    <property type="match status" value="2"/>
</dbReference>
<dbReference type="GO" id="GO:0004888">
    <property type="term" value="F:transmembrane signaling receptor activity"/>
    <property type="evidence" value="ECO:0007669"/>
    <property type="project" value="InterPro"/>
</dbReference>
<gene>
    <name evidence="7" type="ORF">DPMN_185359</name>
</gene>
<evidence type="ECO:0000256" key="3">
    <source>
        <dbReference type="ARBA" id="ARBA00022989"/>
    </source>
</evidence>
<dbReference type="AlphaFoldDB" id="A0A9D4DK88"/>
<dbReference type="InterPro" id="IPR006201">
    <property type="entry name" value="Neur_channel"/>
</dbReference>
<evidence type="ECO:0000256" key="5">
    <source>
        <dbReference type="SAM" id="Phobius"/>
    </source>
</evidence>
<accession>A0A9D4DK88</accession>
<dbReference type="EMBL" id="JAIWYP010000010">
    <property type="protein sequence ID" value="KAH3750824.1"/>
    <property type="molecule type" value="Genomic_DNA"/>
</dbReference>
<feature type="domain" description="Neurotransmitter-gated ion-channel ligand-binding" evidence="6">
    <location>
        <begin position="301"/>
        <end position="362"/>
    </location>
</feature>
<organism evidence="7 8">
    <name type="scientific">Dreissena polymorpha</name>
    <name type="common">Zebra mussel</name>
    <name type="synonym">Mytilus polymorpha</name>
    <dbReference type="NCBI Taxonomy" id="45954"/>
    <lineage>
        <taxon>Eukaryota</taxon>
        <taxon>Metazoa</taxon>
        <taxon>Spiralia</taxon>
        <taxon>Lophotrochozoa</taxon>
        <taxon>Mollusca</taxon>
        <taxon>Bivalvia</taxon>
        <taxon>Autobranchia</taxon>
        <taxon>Heteroconchia</taxon>
        <taxon>Euheterodonta</taxon>
        <taxon>Imparidentia</taxon>
        <taxon>Neoheterodontei</taxon>
        <taxon>Myida</taxon>
        <taxon>Dreissenoidea</taxon>
        <taxon>Dreissenidae</taxon>
        <taxon>Dreissena</taxon>
    </lineage>
</organism>
<comment type="subcellular location">
    <subcellularLocation>
        <location evidence="1">Membrane</location>
        <topology evidence="1">Multi-pass membrane protein</topology>
    </subcellularLocation>
</comment>
<feature type="domain" description="Neurotransmitter-gated ion-channel ligand-binding" evidence="6">
    <location>
        <begin position="8"/>
        <end position="176"/>
    </location>
</feature>
<reference evidence="7" key="2">
    <citation type="submission" date="2020-11" db="EMBL/GenBank/DDBJ databases">
        <authorList>
            <person name="McCartney M.A."/>
            <person name="Auch B."/>
            <person name="Kono T."/>
            <person name="Mallez S."/>
            <person name="Becker A."/>
            <person name="Gohl D.M."/>
            <person name="Silverstein K.A.T."/>
            <person name="Koren S."/>
            <person name="Bechman K.B."/>
            <person name="Herman A."/>
            <person name="Abrahante J.E."/>
            <person name="Garbe J."/>
        </authorList>
    </citation>
    <scope>NUCLEOTIDE SEQUENCE</scope>
    <source>
        <strain evidence="7">Duluth1</strain>
        <tissue evidence="7">Whole animal</tissue>
    </source>
</reference>
<reference evidence="7" key="1">
    <citation type="journal article" date="2019" name="bioRxiv">
        <title>The Genome of the Zebra Mussel, Dreissena polymorpha: A Resource for Invasive Species Research.</title>
        <authorList>
            <person name="McCartney M.A."/>
            <person name="Auch B."/>
            <person name="Kono T."/>
            <person name="Mallez S."/>
            <person name="Zhang Y."/>
            <person name="Obille A."/>
            <person name="Becker A."/>
            <person name="Abrahante J.E."/>
            <person name="Garbe J."/>
            <person name="Badalamenti J.P."/>
            <person name="Herman A."/>
            <person name="Mangelson H."/>
            <person name="Liachko I."/>
            <person name="Sullivan S."/>
            <person name="Sone E.D."/>
            <person name="Koren S."/>
            <person name="Silverstein K.A.T."/>
            <person name="Beckman K.B."/>
            <person name="Gohl D.M."/>
        </authorList>
    </citation>
    <scope>NUCLEOTIDE SEQUENCE</scope>
    <source>
        <strain evidence="7">Duluth1</strain>
        <tissue evidence="7">Whole animal</tissue>
    </source>
</reference>